<dbReference type="Pfam" id="PF13302">
    <property type="entry name" value="Acetyltransf_3"/>
    <property type="match status" value="1"/>
</dbReference>
<feature type="domain" description="N-acetyltransferase" evidence="1">
    <location>
        <begin position="9"/>
        <end position="170"/>
    </location>
</feature>
<protein>
    <recommendedName>
        <fullName evidence="1">N-acetyltransferase domain-containing protein</fullName>
    </recommendedName>
</protein>
<proteinExistence type="predicted"/>
<evidence type="ECO:0000259" key="1">
    <source>
        <dbReference type="PROSITE" id="PS51186"/>
    </source>
</evidence>
<dbReference type="Gene3D" id="3.40.630.30">
    <property type="match status" value="1"/>
</dbReference>
<evidence type="ECO:0000313" key="3">
    <source>
        <dbReference type="Proteomes" id="UP000593562"/>
    </source>
</evidence>
<dbReference type="FunCoup" id="A0A7J7CZW1">
    <property type="interactions" value="1"/>
</dbReference>
<dbReference type="InterPro" id="IPR016181">
    <property type="entry name" value="Acyl_CoA_acyltransferase"/>
</dbReference>
<comment type="caution">
    <text evidence="2">The sequence shown here is derived from an EMBL/GenBank/DDBJ whole genome shotgun (WGS) entry which is preliminary data.</text>
</comment>
<organism evidence="2 3">
    <name type="scientific">Tripterygium wilfordii</name>
    <name type="common">Thunder God vine</name>
    <dbReference type="NCBI Taxonomy" id="458696"/>
    <lineage>
        <taxon>Eukaryota</taxon>
        <taxon>Viridiplantae</taxon>
        <taxon>Streptophyta</taxon>
        <taxon>Embryophyta</taxon>
        <taxon>Tracheophyta</taxon>
        <taxon>Spermatophyta</taxon>
        <taxon>Magnoliopsida</taxon>
        <taxon>eudicotyledons</taxon>
        <taxon>Gunneridae</taxon>
        <taxon>Pentapetalae</taxon>
        <taxon>rosids</taxon>
        <taxon>fabids</taxon>
        <taxon>Celastrales</taxon>
        <taxon>Celastraceae</taxon>
        <taxon>Tripterygium</taxon>
    </lineage>
</organism>
<dbReference type="AlphaFoldDB" id="A0A7J7CZW1"/>
<accession>A0A7J7CZW1</accession>
<reference evidence="2 3" key="1">
    <citation type="journal article" date="2020" name="Nat. Commun.">
        <title>Genome of Tripterygium wilfordii and identification of cytochrome P450 involved in triptolide biosynthesis.</title>
        <authorList>
            <person name="Tu L."/>
            <person name="Su P."/>
            <person name="Zhang Z."/>
            <person name="Gao L."/>
            <person name="Wang J."/>
            <person name="Hu T."/>
            <person name="Zhou J."/>
            <person name="Zhang Y."/>
            <person name="Zhao Y."/>
            <person name="Liu Y."/>
            <person name="Song Y."/>
            <person name="Tong Y."/>
            <person name="Lu Y."/>
            <person name="Yang J."/>
            <person name="Xu C."/>
            <person name="Jia M."/>
            <person name="Peters R.J."/>
            <person name="Huang L."/>
            <person name="Gao W."/>
        </authorList>
    </citation>
    <scope>NUCLEOTIDE SEQUENCE [LARGE SCALE GENOMIC DNA]</scope>
    <source>
        <strain evidence="3">cv. XIE 37</strain>
        <tissue evidence="2">Leaf</tissue>
    </source>
</reference>
<dbReference type="PANTHER" id="PTHR46067:SF16">
    <property type="entry name" value="N-ACETYLTRANSFERASE DOMAIN-CONTAINING PROTEIN"/>
    <property type="match status" value="1"/>
</dbReference>
<dbReference type="GO" id="GO:0016747">
    <property type="term" value="F:acyltransferase activity, transferring groups other than amino-acyl groups"/>
    <property type="evidence" value="ECO:0007669"/>
    <property type="project" value="InterPro"/>
</dbReference>
<dbReference type="InParanoid" id="A0A7J7CZW1"/>
<gene>
    <name evidence="2" type="ORF">HS088_TW12G00725</name>
</gene>
<dbReference type="PROSITE" id="PS51186">
    <property type="entry name" value="GNAT"/>
    <property type="match status" value="1"/>
</dbReference>
<dbReference type="EMBL" id="JAAARO010000012">
    <property type="protein sequence ID" value="KAF5739519.1"/>
    <property type="molecule type" value="Genomic_DNA"/>
</dbReference>
<evidence type="ECO:0000313" key="2">
    <source>
        <dbReference type="EMBL" id="KAF5739519.1"/>
    </source>
</evidence>
<keyword evidence="3" id="KW-1185">Reference proteome</keyword>
<dbReference type="InterPro" id="IPR000182">
    <property type="entry name" value="GNAT_dom"/>
</dbReference>
<dbReference type="Proteomes" id="UP000593562">
    <property type="component" value="Unassembled WGS sequence"/>
</dbReference>
<dbReference type="PANTHER" id="PTHR46067">
    <property type="entry name" value="ACYL-COA N-ACYLTRANSFERASES (NAT) SUPERFAMILY PROTEIN"/>
    <property type="match status" value="1"/>
</dbReference>
<dbReference type="OrthoDB" id="630895at2759"/>
<name>A0A7J7CZW1_TRIWF</name>
<dbReference type="SUPFAM" id="SSF55729">
    <property type="entry name" value="Acyl-CoA N-acyltransferases (Nat)"/>
    <property type="match status" value="1"/>
</dbReference>
<sequence length="177" mass="20387">MEEIDLCSVNLRPFKLMDVDDFVLWAGDDRVTRNLRWKTITSKEEALTFIKDVCIPHPWRRSICYNDHSIGFVSIFPESGDDRYRAYSGYALAADYWGHGIATKAVEAAVSQVFEDLPEVVRLQAFVDIENKASQRVLEKVGFHQEGLLRKYSYIKGRLRDLYVYSFLATDVPANEP</sequence>